<name>A0ABC8QHB4_9RALS</name>
<keyword evidence="1" id="KW-0812">Transmembrane</keyword>
<evidence type="ECO:0000259" key="2">
    <source>
        <dbReference type="Pfam" id="PF20455"/>
    </source>
</evidence>
<gene>
    <name evidence="3" type="ORF">LMG18096_04360</name>
</gene>
<dbReference type="EMBL" id="CATZAT010000014">
    <property type="protein sequence ID" value="CAJ0803896.1"/>
    <property type="molecule type" value="Genomic_DNA"/>
</dbReference>
<keyword evidence="4" id="KW-1185">Reference proteome</keyword>
<feature type="transmembrane region" description="Helical" evidence="1">
    <location>
        <begin position="291"/>
        <end position="311"/>
    </location>
</feature>
<reference evidence="3 4" key="1">
    <citation type="submission" date="2023-07" db="EMBL/GenBank/DDBJ databases">
        <authorList>
            <person name="Peeters C."/>
        </authorList>
    </citation>
    <scope>NUCLEOTIDE SEQUENCE [LARGE SCALE GENOMIC DNA]</scope>
    <source>
        <strain evidence="3 4">LMG 18096</strain>
    </source>
</reference>
<sequence length="338" mass="38074">MSEEPLGGGLAEKGCQQQVIEMQETGSKLQPQSPYWYEDLPGPTVPLKSSDKKDQPNLALDLNYVNEDVFELSRASSIQRGFGLMFGVGVSIAFVAMLPFIGQMYQEGHPEESPVIASVLALMLLGLAILLLHLIKRGVRTPRDLPVLFDRKNQKVFAFEYLPKANPFAKWKTVIKELDWSRVEAEIGKIAGYTGKTYSVRYGLILAQCEANTTKVQDRIIVKSQVATPLVLHQMWAYIRCFMSEGPKNLRGIRPFPRDVSFRRCLLEFYPLFDRTEEGARLRANMHVVELVLLTAVGIPLFWLFLPAGVFEYVGQRLASEPTWPAEIVSQAGLMHQD</sequence>
<feature type="domain" description="DUF6708" evidence="2">
    <location>
        <begin position="127"/>
        <end position="330"/>
    </location>
</feature>
<feature type="transmembrane region" description="Helical" evidence="1">
    <location>
        <begin position="114"/>
        <end position="135"/>
    </location>
</feature>
<evidence type="ECO:0000313" key="4">
    <source>
        <dbReference type="Proteomes" id="UP001189663"/>
    </source>
</evidence>
<feature type="transmembrane region" description="Helical" evidence="1">
    <location>
        <begin position="82"/>
        <end position="102"/>
    </location>
</feature>
<keyword evidence="1" id="KW-0472">Membrane</keyword>
<evidence type="ECO:0000256" key="1">
    <source>
        <dbReference type="SAM" id="Phobius"/>
    </source>
</evidence>
<dbReference type="RefSeq" id="WP_316684646.1">
    <property type="nucleotide sequence ID" value="NZ_CATZAT010000014.1"/>
</dbReference>
<comment type="caution">
    <text evidence="3">The sequence shown here is derived from an EMBL/GenBank/DDBJ whole genome shotgun (WGS) entry which is preliminary data.</text>
</comment>
<dbReference type="AlphaFoldDB" id="A0ABC8QHB4"/>
<accession>A0ABC8QHB4</accession>
<dbReference type="Proteomes" id="UP001189663">
    <property type="component" value="Unassembled WGS sequence"/>
</dbReference>
<dbReference type="InterPro" id="IPR046554">
    <property type="entry name" value="DUF6708"/>
</dbReference>
<dbReference type="Pfam" id="PF20455">
    <property type="entry name" value="DUF6708"/>
    <property type="match status" value="1"/>
</dbReference>
<proteinExistence type="predicted"/>
<evidence type="ECO:0000313" key="3">
    <source>
        <dbReference type="EMBL" id="CAJ0803896.1"/>
    </source>
</evidence>
<keyword evidence="1" id="KW-1133">Transmembrane helix</keyword>
<protein>
    <recommendedName>
        <fullName evidence="2">DUF6708 domain-containing protein</fullName>
    </recommendedName>
</protein>
<organism evidence="3 4">
    <name type="scientific">Ralstonia holmesii</name>
    <dbReference type="NCBI Taxonomy" id="3058602"/>
    <lineage>
        <taxon>Bacteria</taxon>
        <taxon>Pseudomonadati</taxon>
        <taxon>Pseudomonadota</taxon>
        <taxon>Betaproteobacteria</taxon>
        <taxon>Burkholderiales</taxon>
        <taxon>Burkholderiaceae</taxon>
        <taxon>Ralstonia</taxon>
    </lineage>
</organism>